<organism evidence="2">
    <name type="scientific">Alexandrium catenella</name>
    <name type="common">Red tide dinoflagellate</name>
    <name type="synonym">Gonyaulax catenella</name>
    <dbReference type="NCBI Taxonomy" id="2925"/>
    <lineage>
        <taxon>Eukaryota</taxon>
        <taxon>Sar</taxon>
        <taxon>Alveolata</taxon>
        <taxon>Dinophyceae</taxon>
        <taxon>Gonyaulacales</taxon>
        <taxon>Pyrocystaceae</taxon>
        <taxon>Alexandrium</taxon>
    </lineage>
</organism>
<reference evidence="2" key="1">
    <citation type="submission" date="2021-01" db="EMBL/GenBank/DDBJ databases">
        <authorList>
            <person name="Corre E."/>
            <person name="Pelletier E."/>
            <person name="Niang G."/>
            <person name="Scheremetjew M."/>
            <person name="Finn R."/>
            <person name="Kale V."/>
            <person name="Holt S."/>
            <person name="Cochrane G."/>
            <person name="Meng A."/>
            <person name="Brown T."/>
            <person name="Cohen L."/>
        </authorList>
    </citation>
    <scope>NUCLEOTIDE SEQUENCE</scope>
    <source>
        <strain evidence="2">OF101</strain>
    </source>
</reference>
<evidence type="ECO:0000313" key="2">
    <source>
        <dbReference type="EMBL" id="CAD9193378.1"/>
    </source>
</evidence>
<feature type="compositionally biased region" description="Polar residues" evidence="1">
    <location>
        <begin position="125"/>
        <end position="139"/>
    </location>
</feature>
<protein>
    <recommendedName>
        <fullName evidence="3">Cyclic nucleotide-binding domain-containing protein</fullName>
    </recommendedName>
</protein>
<name>A0A7S1SFD4_ALECA</name>
<sequence>MIQRKWRRSYGCMMWTAEPDSQVSRRATSRHGLRTKTVEAPSFFGEACLWEPLEDWGTAKPFTFQYSLVCTSKSELVCINRAVLKDIVGRHSPWLRTRLEHFRQDVLRYDRMGPESGRGQLDGPCNTSAQEATEQQAESIGSRAGSAMRARLPASGGPSSSGSLKMPLLQR</sequence>
<dbReference type="EMBL" id="HBGE01117567">
    <property type="protein sequence ID" value="CAD9193378.1"/>
    <property type="molecule type" value="Transcribed_RNA"/>
</dbReference>
<dbReference type="SUPFAM" id="SSF51206">
    <property type="entry name" value="cAMP-binding domain-like"/>
    <property type="match status" value="1"/>
</dbReference>
<accession>A0A7S1SFD4</accession>
<feature type="region of interest" description="Disordered" evidence="1">
    <location>
        <begin position="111"/>
        <end position="171"/>
    </location>
</feature>
<evidence type="ECO:0008006" key="3">
    <source>
        <dbReference type="Google" id="ProtNLM"/>
    </source>
</evidence>
<evidence type="ECO:0000256" key="1">
    <source>
        <dbReference type="SAM" id="MobiDB-lite"/>
    </source>
</evidence>
<dbReference type="InterPro" id="IPR018490">
    <property type="entry name" value="cNMP-bd_dom_sf"/>
</dbReference>
<dbReference type="AlphaFoldDB" id="A0A7S1SFD4"/>
<gene>
    <name evidence="2" type="ORF">ACAT0790_LOCUS70155</name>
</gene>
<proteinExistence type="predicted"/>